<evidence type="ECO:0000259" key="1">
    <source>
        <dbReference type="Pfam" id="PF03544"/>
    </source>
</evidence>
<dbReference type="SUPFAM" id="SSF74653">
    <property type="entry name" value="TolA/TonB C-terminal domain"/>
    <property type="match status" value="2"/>
</dbReference>
<dbReference type="RefSeq" id="WP_301935058.1">
    <property type="nucleotide sequence ID" value="NZ_JAUEII010000047.1"/>
</dbReference>
<comment type="caution">
    <text evidence="2">The sequence shown here is derived from an EMBL/GenBank/DDBJ whole genome shotgun (WGS) entry which is preliminary data.</text>
</comment>
<sequence>MKRFLFLLGLLLNAVWLPAQDTYRYLELVNDTAKRQEIRQFLTRTLSPHTQVCYLHYAAWGDYFRMWGLQENGHRKQATLYAIKGNGFSAPDSTFRKHKVTVSLSVCQAVQRLFKKAIRLAEDTDFNTMGLDGYTCYFAIPDSADAFHLTQIWAPLTDSSFCRKLVDWSDSVFQRIMHHETDWEQTEHTANRLWEEIQDDPLPEDRFPAWHGIWARGLLTPRETLGDTARFAGYPTIEAYCYDNMIYPEEMLKQGKGGYAFCQLDLDTLGIATNILTIQSSHESFAEEVTRLLRQMPHALPALDKQGKPVSCTYGIYVQFRPYRYQRRLKEKQEWEARADSMFVDYDSSASFPGGMYKLQQYFKQNLIEVYGQGNASGVRGVYRFKITDYGYPEEVKVLHPGPFPDFDKQVLRFIRKMPRWTPAIDWHASPYTFKDCICTLPVQLPSRQVKK</sequence>
<dbReference type="Pfam" id="PF03544">
    <property type="entry name" value="TonB_C"/>
    <property type="match status" value="1"/>
</dbReference>
<dbReference type="Proteomes" id="UP001167871">
    <property type="component" value="Unassembled WGS sequence"/>
</dbReference>
<dbReference type="EMBL" id="JAUEII010000047">
    <property type="protein sequence ID" value="MDN0050725.1"/>
    <property type="molecule type" value="Genomic_DNA"/>
</dbReference>
<keyword evidence="3" id="KW-1185">Reference proteome</keyword>
<dbReference type="InterPro" id="IPR051045">
    <property type="entry name" value="TonB-dependent_transducer"/>
</dbReference>
<dbReference type="InterPro" id="IPR037682">
    <property type="entry name" value="TonB_C"/>
</dbReference>
<protein>
    <submittedName>
        <fullName evidence="2">Energy transducer TonB</fullName>
    </submittedName>
</protein>
<gene>
    <name evidence="2" type="ORF">QVO10_15305</name>
</gene>
<dbReference type="PANTHER" id="PTHR33446:SF2">
    <property type="entry name" value="PROTEIN TONB"/>
    <property type="match status" value="1"/>
</dbReference>
<dbReference type="Gene3D" id="3.30.1150.10">
    <property type="match status" value="1"/>
</dbReference>
<organism evidence="2 3">
    <name type="scientific">Bacteroides gallinaceum</name>
    <dbReference type="NCBI Taxonomy" id="1462571"/>
    <lineage>
        <taxon>Bacteria</taxon>
        <taxon>Pseudomonadati</taxon>
        <taxon>Bacteroidota</taxon>
        <taxon>Bacteroidia</taxon>
        <taxon>Bacteroidales</taxon>
        <taxon>Bacteroidaceae</taxon>
        <taxon>Bacteroides</taxon>
    </lineage>
</organism>
<dbReference type="PANTHER" id="PTHR33446">
    <property type="entry name" value="PROTEIN TONB-RELATED"/>
    <property type="match status" value="1"/>
</dbReference>
<accession>A0ABT7X9H0</accession>
<evidence type="ECO:0000313" key="3">
    <source>
        <dbReference type="Proteomes" id="UP001167871"/>
    </source>
</evidence>
<evidence type="ECO:0000313" key="2">
    <source>
        <dbReference type="EMBL" id="MDN0050725.1"/>
    </source>
</evidence>
<proteinExistence type="predicted"/>
<reference evidence="2" key="2">
    <citation type="submission" date="2024-05" db="EMBL/GenBank/DDBJ databases">
        <title>Identification and characterization of horizontal gene transfer across gut microbiota members of farm animals based on homology search.</title>
        <authorList>
            <person name="Schwarzerova J."/>
            <person name="Nykrynova M."/>
            <person name="Jureckova K."/>
            <person name="Cejkova D."/>
            <person name="Rychlik I."/>
        </authorList>
    </citation>
    <scope>NUCLEOTIDE SEQUENCE</scope>
    <source>
        <strain evidence="2">84_SSukc20</strain>
    </source>
</reference>
<reference evidence="2" key="1">
    <citation type="submission" date="2023-06" db="EMBL/GenBank/DDBJ databases">
        <authorList>
            <person name="Zeman M."/>
            <person name="Kubasova T."/>
            <person name="Jahodarova E."/>
            <person name="Nykrynova M."/>
            <person name="Rychlik I."/>
        </authorList>
    </citation>
    <scope>NUCLEOTIDE SEQUENCE</scope>
    <source>
        <strain evidence="2">84_SSukc20</strain>
    </source>
</reference>
<feature type="domain" description="TonB C-terminal" evidence="1">
    <location>
        <begin position="244"/>
        <end position="321"/>
    </location>
</feature>
<name>A0ABT7X9H0_9BACE</name>